<feature type="domain" description="FAST kinase leucine-rich" evidence="1">
    <location>
        <begin position="301"/>
        <end position="370"/>
    </location>
</feature>
<evidence type="ECO:0000259" key="1">
    <source>
        <dbReference type="Pfam" id="PF06743"/>
    </source>
</evidence>
<dbReference type="GO" id="GO:0044528">
    <property type="term" value="P:regulation of mitochondrial mRNA stability"/>
    <property type="evidence" value="ECO:0007669"/>
    <property type="project" value="InterPro"/>
</dbReference>
<proteinExistence type="predicted"/>
<organism evidence="3">
    <name type="scientific">Photinus pyralis</name>
    <name type="common">Common eastern firefly</name>
    <name type="synonym">Lampyris pyralis</name>
    <dbReference type="NCBI Taxonomy" id="7054"/>
    <lineage>
        <taxon>Eukaryota</taxon>
        <taxon>Metazoa</taxon>
        <taxon>Ecdysozoa</taxon>
        <taxon>Arthropoda</taxon>
        <taxon>Hexapoda</taxon>
        <taxon>Insecta</taxon>
        <taxon>Pterygota</taxon>
        <taxon>Neoptera</taxon>
        <taxon>Endopterygota</taxon>
        <taxon>Coleoptera</taxon>
        <taxon>Polyphaga</taxon>
        <taxon>Elateriformia</taxon>
        <taxon>Elateroidea</taxon>
        <taxon>Lampyridae</taxon>
        <taxon>Lampyrinae</taxon>
        <taxon>Photinus</taxon>
    </lineage>
</organism>
<dbReference type="EMBL" id="GEZM01077580">
    <property type="protein sequence ID" value="JAV63265.1"/>
    <property type="molecule type" value="Transcribed_RNA"/>
</dbReference>
<reference evidence="3" key="1">
    <citation type="journal article" date="2016" name="Sci. Rep.">
        <title>Molecular characterization of firefly nuptial gifts: a multi-omics approach sheds light on postcopulatory sexual selection.</title>
        <authorList>
            <person name="Al-Wathiqui N."/>
            <person name="Fallon T.R."/>
            <person name="South A."/>
            <person name="Weng J.K."/>
            <person name="Lewis S.M."/>
        </authorList>
    </citation>
    <scope>NUCLEOTIDE SEQUENCE</scope>
</reference>
<sequence>MFKVTRTLSQYTKSSTVQLFHLSKFSSAPISAAIRNVELDREIEIKKQQSDIPQTLKPNKETNGLVAAAFASLKDNTVNISSSFTDESIGKATTVGELLSIADESGISRKRALKVVSLLAEWSSMGKVELSDFNTDPRFIKLCKILTKRIGPRKSFVTPRNEDLSTIINITADDEAAKLITSISLPQTVKVMTMLASKKRRSTPLLRSLAYNIAGNLDHLDLKQCSDLLYSSAVLNFIDENMLEKICSDIGIAIQGNTKGSAVIGSILTSLGHLQYKSTDILDALADWILKNNKICRIQDICSLFITLGGLSYSPSNIEQLNEVSIPQLQEAEISKPVTWLNFVWSLVVLNLAKTEHISSVLTEQFTSKIDQDRMSSVPIYLKLLNIDNASKLLVKDYKGPTLSKSSALKRNEVSRSKEKLVMVNALQDTISNLLNPKTHLKTNIYSDMGFYIDAEVRLDAKCNPLPIDSEDSNCIKVAVVALDFHDMCRGRVEPNGHNVLCFRLLEAKGYRILPIVYTDFNPKDKLVNRVKYLEASLKRLVLH</sequence>
<dbReference type="InterPro" id="IPR010622">
    <property type="entry name" value="FAST_Leu-rich"/>
</dbReference>
<dbReference type="Pfam" id="PF06743">
    <property type="entry name" value="FAST_1"/>
    <property type="match status" value="1"/>
</dbReference>
<evidence type="ECO:0000259" key="2">
    <source>
        <dbReference type="Pfam" id="PF08368"/>
    </source>
</evidence>
<accession>A0A1Y1KU67</accession>
<evidence type="ECO:0000313" key="3">
    <source>
        <dbReference type="EMBL" id="JAV63265.1"/>
    </source>
</evidence>
<name>A0A1Y1KU67_PHOPY</name>
<evidence type="ECO:0008006" key="4">
    <source>
        <dbReference type="Google" id="ProtNLM"/>
    </source>
</evidence>
<dbReference type="Pfam" id="PF08368">
    <property type="entry name" value="FAST_2"/>
    <property type="match status" value="1"/>
</dbReference>
<feature type="domain" description="FAST kinase-like protein subdomain 2" evidence="2">
    <location>
        <begin position="382"/>
        <end position="467"/>
    </location>
</feature>
<dbReference type="AlphaFoldDB" id="A0A1Y1KU67"/>
<dbReference type="InterPro" id="IPR013579">
    <property type="entry name" value="FAST_2"/>
</dbReference>
<protein>
    <recommendedName>
        <fullName evidence="4">RAP domain-containing protein</fullName>
    </recommendedName>
</protein>